<comment type="caution">
    <text evidence="3">The sequence shown here is derived from an EMBL/GenBank/DDBJ whole genome shotgun (WGS) entry which is preliminary data.</text>
</comment>
<evidence type="ECO:0000313" key="4">
    <source>
        <dbReference type="Proteomes" id="UP001596523"/>
    </source>
</evidence>
<accession>A0ABW2JLC7</accession>
<sequence length="108" mass="11349">MSAMRLRFATVLLLLGALFGGAAPAVSAAPSAAYANTPQPAVTNGQFKAAPVTGSTADAYTQQAMKPKKKKKKKSSFGTVVLLLFIVVVLLVIVLFARNRGRRSKNGD</sequence>
<evidence type="ECO:0000313" key="3">
    <source>
        <dbReference type="EMBL" id="MFC7306241.1"/>
    </source>
</evidence>
<keyword evidence="2" id="KW-0732">Signal</keyword>
<keyword evidence="1" id="KW-0812">Transmembrane</keyword>
<evidence type="ECO:0000256" key="1">
    <source>
        <dbReference type="SAM" id="Phobius"/>
    </source>
</evidence>
<name>A0ABW2JLC7_9ACTN</name>
<dbReference type="EMBL" id="JBHTCF010000007">
    <property type="protein sequence ID" value="MFC7306241.1"/>
    <property type="molecule type" value="Genomic_DNA"/>
</dbReference>
<proteinExistence type="predicted"/>
<feature type="signal peptide" evidence="2">
    <location>
        <begin position="1"/>
        <end position="28"/>
    </location>
</feature>
<feature type="transmembrane region" description="Helical" evidence="1">
    <location>
        <begin position="77"/>
        <end position="97"/>
    </location>
</feature>
<keyword evidence="1" id="KW-1133">Transmembrane helix</keyword>
<dbReference type="Proteomes" id="UP001596523">
    <property type="component" value="Unassembled WGS sequence"/>
</dbReference>
<keyword evidence="4" id="KW-1185">Reference proteome</keyword>
<feature type="chain" id="PRO_5046243075" evidence="2">
    <location>
        <begin position="29"/>
        <end position="108"/>
    </location>
</feature>
<evidence type="ECO:0000256" key="2">
    <source>
        <dbReference type="SAM" id="SignalP"/>
    </source>
</evidence>
<reference evidence="4" key="1">
    <citation type="journal article" date="2019" name="Int. J. Syst. Evol. Microbiol.">
        <title>The Global Catalogue of Microorganisms (GCM) 10K type strain sequencing project: providing services to taxonomists for standard genome sequencing and annotation.</title>
        <authorList>
            <consortium name="The Broad Institute Genomics Platform"/>
            <consortium name="The Broad Institute Genome Sequencing Center for Infectious Disease"/>
            <person name="Wu L."/>
            <person name="Ma J."/>
        </authorList>
    </citation>
    <scope>NUCLEOTIDE SEQUENCE [LARGE SCALE GENOMIC DNA]</scope>
    <source>
        <strain evidence="4">SYNS20</strain>
    </source>
</reference>
<keyword evidence="1" id="KW-0472">Membrane</keyword>
<dbReference type="RefSeq" id="WP_381831596.1">
    <property type="nucleotide sequence ID" value="NZ_JBHTCF010000007.1"/>
</dbReference>
<gene>
    <name evidence="3" type="ORF">ACFQVC_18715</name>
</gene>
<organism evidence="3 4">
    <name type="scientific">Streptomyces monticola</name>
    <dbReference type="NCBI Taxonomy" id="2666263"/>
    <lineage>
        <taxon>Bacteria</taxon>
        <taxon>Bacillati</taxon>
        <taxon>Actinomycetota</taxon>
        <taxon>Actinomycetes</taxon>
        <taxon>Kitasatosporales</taxon>
        <taxon>Streptomycetaceae</taxon>
        <taxon>Streptomyces</taxon>
    </lineage>
</organism>
<protein>
    <submittedName>
        <fullName evidence="3">Uncharacterized protein</fullName>
    </submittedName>
</protein>